<feature type="transmembrane region" description="Helical" evidence="6">
    <location>
        <begin position="41"/>
        <end position="65"/>
    </location>
</feature>
<evidence type="ECO:0000313" key="7">
    <source>
        <dbReference type="EMBL" id="PKU22234.1"/>
    </source>
</evidence>
<comment type="caution">
    <text evidence="7">The sequence shown here is derived from an EMBL/GenBank/DDBJ whole genome shotgun (WGS) entry which is preliminary data.</text>
</comment>
<dbReference type="AlphaFoldDB" id="A0A2N3PPD0"/>
<sequence>MSKDAKETAPPPAHETVAESEAVVDPAVRSLRVEKIGKNHILASMGVGLIPIPIADIVGVLAVNLDLINKLSVEYGVPFHQDRGKAILTSLLGGLFPVAVGGVVISLLKFVPLVGQTTGAVALPVLSGAATYAVYKVFVQHYEAGGTFLDFDPKKMKKSFSEQFHAGKDVAADLHKNGAEKTV</sequence>
<keyword evidence="4 6" id="KW-0472">Membrane</keyword>
<evidence type="ECO:0000256" key="3">
    <source>
        <dbReference type="ARBA" id="ARBA00022989"/>
    </source>
</evidence>
<evidence type="ECO:0000256" key="1">
    <source>
        <dbReference type="ARBA" id="ARBA00004141"/>
    </source>
</evidence>
<keyword evidence="8" id="KW-1185">Reference proteome</keyword>
<comment type="subcellular location">
    <subcellularLocation>
        <location evidence="1">Membrane</location>
        <topology evidence="1">Multi-pass membrane protein</topology>
    </subcellularLocation>
</comment>
<evidence type="ECO:0000256" key="6">
    <source>
        <dbReference type="SAM" id="Phobius"/>
    </source>
</evidence>
<proteinExistence type="predicted"/>
<organism evidence="7 8">
    <name type="scientific">Telmatospirillum siberiense</name>
    <dbReference type="NCBI Taxonomy" id="382514"/>
    <lineage>
        <taxon>Bacteria</taxon>
        <taxon>Pseudomonadati</taxon>
        <taxon>Pseudomonadota</taxon>
        <taxon>Alphaproteobacteria</taxon>
        <taxon>Rhodospirillales</taxon>
        <taxon>Rhodospirillaceae</taxon>
        <taxon>Telmatospirillum</taxon>
    </lineage>
</organism>
<accession>A0A2N3PPD0</accession>
<dbReference type="Proteomes" id="UP000233293">
    <property type="component" value="Unassembled WGS sequence"/>
</dbReference>
<name>A0A2N3PPD0_9PROT</name>
<keyword evidence="3 6" id="KW-1133">Transmembrane helix</keyword>
<evidence type="ECO:0000313" key="8">
    <source>
        <dbReference type="Proteomes" id="UP000233293"/>
    </source>
</evidence>
<feature type="region of interest" description="Disordered" evidence="5">
    <location>
        <begin position="1"/>
        <end position="21"/>
    </location>
</feature>
<dbReference type="EMBL" id="PIUM01000035">
    <property type="protein sequence ID" value="PKU22234.1"/>
    <property type="molecule type" value="Genomic_DNA"/>
</dbReference>
<evidence type="ECO:0000256" key="5">
    <source>
        <dbReference type="SAM" id="MobiDB-lite"/>
    </source>
</evidence>
<dbReference type="Pfam" id="PF05128">
    <property type="entry name" value="DUF697"/>
    <property type="match status" value="1"/>
</dbReference>
<dbReference type="OrthoDB" id="980719at2"/>
<feature type="transmembrane region" description="Helical" evidence="6">
    <location>
        <begin position="86"/>
        <end position="108"/>
    </location>
</feature>
<reference evidence="8" key="1">
    <citation type="submission" date="2017-12" db="EMBL/GenBank/DDBJ databases">
        <title>Draft genome sequence of Telmatospirillum siberiense 26-4b1T, an acidotolerant peatland alphaproteobacterium potentially involved in sulfur cycling.</title>
        <authorList>
            <person name="Hausmann B."/>
            <person name="Pjevac P."/>
            <person name="Schreck K."/>
            <person name="Herbold C.W."/>
            <person name="Daims H."/>
            <person name="Wagner M."/>
            <person name="Pester M."/>
            <person name="Loy A."/>
        </authorList>
    </citation>
    <scope>NUCLEOTIDE SEQUENCE [LARGE SCALE GENOMIC DNA]</scope>
    <source>
        <strain evidence="8">26-4b1</strain>
    </source>
</reference>
<keyword evidence="2 6" id="KW-0812">Transmembrane</keyword>
<dbReference type="RefSeq" id="WP_101252893.1">
    <property type="nucleotide sequence ID" value="NZ_PIUM01000035.1"/>
</dbReference>
<dbReference type="InterPro" id="IPR021147">
    <property type="entry name" value="DUF697"/>
</dbReference>
<protein>
    <submittedName>
        <fullName evidence="7">GTPase</fullName>
    </submittedName>
</protein>
<dbReference type="GO" id="GO:0016020">
    <property type="term" value="C:membrane"/>
    <property type="evidence" value="ECO:0007669"/>
    <property type="project" value="UniProtKB-SubCell"/>
</dbReference>
<evidence type="ECO:0000256" key="4">
    <source>
        <dbReference type="ARBA" id="ARBA00023136"/>
    </source>
</evidence>
<evidence type="ECO:0000256" key="2">
    <source>
        <dbReference type="ARBA" id="ARBA00022692"/>
    </source>
</evidence>
<gene>
    <name evidence="7" type="ORF">CWS72_22465</name>
</gene>